<dbReference type="Gene3D" id="3.90.190.20">
    <property type="entry name" value="Mur ligase, C-terminal domain"/>
    <property type="match status" value="1"/>
</dbReference>
<dbReference type="SUPFAM" id="SSF53623">
    <property type="entry name" value="MurD-like peptide ligases, catalytic domain"/>
    <property type="match status" value="1"/>
</dbReference>
<dbReference type="NCBIfam" id="NF001126">
    <property type="entry name" value="PRK00139.1-4"/>
    <property type="match status" value="1"/>
</dbReference>
<keyword evidence="2 7" id="KW-0132">Cell division</keyword>
<keyword evidence="5 7" id="KW-0131">Cell cycle</keyword>
<reference evidence="12" key="1">
    <citation type="journal article" date="2021" name="Front. Microbiol.">
        <title>Comprehensive Comparative Genomics and Phenotyping of Methylobacterium Species.</title>
        <authorList>
            <person name="Alessa O."/>
            <person name="Ogura Y."/>
            <person name="Fujitani Y."/>
            <person name="Takami H."/>
            <person name="Hayashi T."/>
            <person name="Sahin N."/>
            <person name="Tani A."/>
        </authorList>
    </citation>
    <scope>NUCLEOTIDE SEQUENCE</scope>
    <source>
        <strain evidence="12">DSM 19015</strain>
    </source>
</reference>
<evidence type="ECO:0000259" key="11">
    <source>
        <dbReference type="Pfam" id="PF08245"/>
    </source>
</evidence>
<keyword evidence="7" id="KW-0067">ATP-binding</keyword>
<keyword evidence="7" id="KW-0460">Magnesium</keyword>
<dbReference type="EMBL" id="BPQP01000042">
    <property type="protein sequence ID" value="GJD95657.1"/>
    <property type="molecule type" value="Genomic_DNA"/>
</dbReference>
<feature type="binding site" evidence="7">
    <location>
        <position position="459"/>
    </location>
    <ligand>
        <name>meso-2,6-diaminopimelate</name>
        <dbReference type="ChEBI" id="CHEBI:57791"/>
    </ligand>
</feature>
<feature type="short sequence motif" description="Meso-diaminopimelate recognition motif" evidence="7">
    <location>
        <begin position="411"/>
        <end position="414"/>
    </location>
</feature>
<feature type="modified residue" description="N6-carboxylysine" evidence="7">
    <location>
        <position position="219"/>
    </location>
</feature>
<dbReference type="Pfam" id="PF02875">
    <property type="entry name" value="Mur_ligase_C"/>
    <property type="match status" value="1"/>
</dbReference>
<feature type="binding site" evidence="7">
    <location>
        <position position="30"/>
    </location>
    <ligand>
        <name>UDP-N-acetyl-alpha-D-muramoyl-L-alanyl-D-glutamate</name>
        <dbReference type="ChEBI" id="CHEBI:83900"/>
    </ligand>
</feature>
<dbReference type="InterPro" id="IPR036565">
    <property type="entry name" value="Mur-like_cat_sf"/>
</dbReference>
<keyword evidence="3 7" id="KW-0133">Cell shape</keyword>
<comment type="caution">
    <text evidence="7">Lacks conserved residue(s) required for the propagation of feature annotation.</text>
</comment>
<protein>
    <recommendedName>
        <fullName evidence="7">UDP-N-acetylmuramoyl-L-alanyl-D-glutamate--2,6-diaminopimelate ligase</fullName>
        <ecNumber evidence="7">6.3.2.13</ecNumber>
    </recommendedName>
    <alternativeName>
        <fullName evidence="7">Meso-A2pm-adding enzyme</fullName>
    </alternativeName>
    <alternativeName>
        <fullName evidence="7">Meso-diaminopimelate-adding enzyme</fullName>
    </alternativeName>
    <alternativeName>
        <fullName evidence="7">UDP-MurNAc-L-Ala-D-Glu:meso-diaminopimelate ligase</fullName>
    </alternativeName>
    <alternativeName>
        <fullName evidence="7">UDP-MurNAc-tripeptide synthetase</fullName>
    </alternativeName>
    <alternativeName>
        <fullName evidence="7">UDP-N-acetylmuramyl-tripeptide synthetase</fullName>
    </alternativeName>
</protein>
<proteinExistence type="inferred from homology"/>
<feature type="domain" description="Mur ligase N-terminal catalytic" evidence="9">
    <location>
        <begin position="23"/>
        <end position="97"/>
    </location>
</feature>
<feature type="binding site" evidence="7">
    <location>
        <position position="463"/>
    </location>
    <ligand>
        <name>meso-2,6-diaminopimelate</name>
        <dbReference type="ChEBI" id="CHEBI:57791"/>
    </ligand>
</feature>
<evidence type="ECO:0000259" key="10">
    <source>
        <dbReference type="Pfam" id="PF02875"/>
    </source>
</evidence>
<evidence type="ECO:0000256" key="5">
    <source>
        <dbReference type="ARBA" id="ARBA00023306"/>
    </source>
</evidence>
<gene>
    <name evidence="7 12" type="primary">murE</name>
    <name evidence="12" type="ORF">OCOJLMKI_2870</name>
</gene>
<feature type="domain" description="Mur ligase central" evidence="11">
    <location>
        <begin position="108"/>
        <end position="313"/>
    </location>
</feature>
<feature type="domain" description="Mur ligase C-terminal" evidence="10">
    <location>
        <begin position="338"/>
        <end position="461"/>
    </location>
</feature>
<dbReference type="PANTHER" id="PTHR23135:SF4">
    <property type="entry name" value="UDP-N-ACETYLMURAMOYL-L-ALANYL-D-GLUTAMATE--2,6-DIAMINOPIMELATE LIGASE MURE HOMOLOG, CHLOROPLASTIC"/>
    <property type="match status" value="1"/>
</dbReference>
<dbReference type="Pfam" id="PF01225">
    <property type="entry name" value="Mur_ligase"/>
    <property type="match status" value="1"/>
</dbReference>
<evidence type="ECO:0000256" key="6">
    <source>
        <dbReference type="ARBA" id="ARBA00023316"/>
    </source>
</evidence>
<dbReference type="GO" id="GO:0016874">
    <property type="term" value="F:ligase activity"/>
    <property type="evidence" value="ECO:0007669"/>
    <property type="project" value="UniProtKB-KW"/>
</dbReference>
<dbReference type="InterPro" id="IPR004101">
    <property type="entry name" value="Mur_ligase_C"/>
</dbReference>
<feature type="binding site" evidence="7">
    <location>
        <position position="179"/>
    </location>
    <ligand>
        <name>UDP-N-acetyl-alpha-D-muramoyl-L-alanyl-D-glutamate</name>
        <dbReference type="ChEBI" id="CHEBI:83900"/>
    </ligand>
</feature>
<keyword evidence="7" id="KW-0963">Cytoplasm</keyword>
<organism evidence="12 13">
    <name type="scientific">Methylobacterium iners</name>
    <dbReference type="NCBI Taxonomy" id="418707"/>
    <lineage>
        <taxon>Bacteria</taxon>
        <taxon>Pseudomonadati</taxon>
        <taxon>Pseudomonadota</taxon>
        <taxon>Alphaproteobacteria</taxon>
        <taxon>Hyphomicrobiales</taxon>
        <taxon>Methylobacteriaceae</taxon>
        <taxon>Methylobacterium</taxon>
    </lineage>
</organism>
<dbReference type="InterPro" id="IPR035911">
    <property type="entry name" value="MurE/MurF_N"/>
</dbReference>
<comment type="function">
    <text evidence="7">Catalyzes the addition of meso-diaminopimelic acid to the nucleotide precursor UDP-N-acetylmuramoyl-L-alanyl-D-glutamate (UMAG) in the biosynthesis of bacterial cell-wall peptidoglycan.</text>
</comment>
<keyword evidence="13" id="KW-1185">Reference proteome</keyword>
<evidence type="ECO:0000313" key="12">
    <source>
        <dbReference type="EMBL" id="GJD95657.1"/>
    </source>
</evidence>
<evidence type="ECO:0000256" key="1">
    <source>
        <dbReference type="ARBA" id="ARBA00005898"/>
    </source>
</evidence>
<reference evidence="12" key="2">
    <citation type="submission" date="2021-08" db="EMBL/GenBank/DDBJ databases">
        <authorList>
            <person name="Tani A."/>
            <person name="Ola A."/>
            <person name="Ogura Y."/>
            <person name="Katsura K."/>
            <person name="Hayashi T."/>
        </authorList>
    </citation>
    <scope>NUCLEOTIDE SEQUENCE</scope>
    <source>
        <strain evidence="12">DSM 19015</strain>
    </source>
</reference>
<evidence type="ECO:0000259" key="9">
    <source>
        <dbReference type="Pfam" id="PF01225"/>
    </source>
</evidence>
<evidence type="ECO:0000256" key="7">
    <source>
        <dbReference type="HAMAP-Rule" id="MF_00208"/>
    </source>
</evidence>
<dbReference type="InterPro" id="IPR036615">
    <property type="entry name" value="Mur_ligase_C_dom_sf"/>
</dbReference>
<feature type="binding site" evidence="7">
    <location>
        <begin position="110"/>
        <end position="116"/>
    </location>
    <ligand>
        <name>ATP</name>
        <dbReference type="ChEBI" id="CHEBI:30616"/>
    </ligand>
</feature>
<keyword evidence="4 7" id="KW-0573">Peptidoglycan synthesis</keyword>
<evidence type="ECO:0000256" key="4">
    <source>
        <dbReference type="ARBA" id="ARBA00022984"/>
    </source>
</evidence>
<dbReference type="NCBIfam" id="NF001124">
    <property type="entry name" value="PRK00139.1-2"/>
    <property type="match status" value="1"/>
</dbReference>
<dbReference type="NCBIfam" id="TIGR01085">
    <property type="entry name" value="murE"/>
    <property type="match status" value="1"/>
</dbReference>
<name>A0ABQ4S0E7_9HYPH</name>
<dbReference type="InterPro" id="IPR005761">
    <property type="entry name" value="UDP-N-AcMur-Glu-dNH2Pim_ligase"/>
</dbReference>
<dbReference type="EC" id="6.3.2.13" evidence="7"/>
<comment type="caution">
    <text evidence="12">The sequence shown here is derived from an EMBL/GenBank/DDBJ whole genome shotgun (WGS) entry which is preliminary data.</text>
</comment>
<comment type="PTM">
    <text evidence="7">Carboxylation is probably crucial for Mg(2+) binding and, consequently, for the gamma-phosphate positioning of ATP.</text>
</comment>
<evidence type="ECO:0000256" key="8">
    <source>
        <dbReference type="RuleBase" id="RU004135"/>
    </source>
</evidence>
<comment type="catalytic activity">
    <reaction evidence="7">
        <text>UDP-N-acetyl-alpha-D-muramoyl-L-alanyl-D-glutamate + meso-2,6-diaminopimelate + ATP = UDP-N-acetyl-alpha-D-muramoyl-L-alanyl-gamma-D-glutamyl-meso-2,6-diaminopimelate + ADP + phosphate + H(+)</text>
        <dbReference type="Rhea" id="RHEA:23676"/>
        <dbReference type="ChEBI" id="CHEBI:15378"/>
        <dbReference type="ChEBI" id="CHEBI:30616"/>
        <dbReference type="ChEBI" id="CHEBI:43474"/>
        <dbReference type="ChEBI" id="CHEBI:57791"/>
        <dbReference type="ChEBI" id="CHEBI:83900"/>
        <dbReference type="ChEBI" id="CHEBI:83905"/>
        <dbReference type="ChEBI" id="CHEBI:456216"/>
        <dbReference type="EC" id="6.3.2.13"/>
    </reaction>
</comment>
<dbReference type="SUPFAM" id="SSF63418">
    <property type="entry name" value="MurE/MurF N-terminal domain"/>
    <property type="match status" value="1"/>
</dbReference>
<feature type="binding site" evidence="7">
    <location>
        <position position="187"/>
    </location>
    <ligand>
        <name>UDP-N-acetyl-alpha-D-muramoyl-L-alanyl-D-glutamate</name>
        <dbReference type="ChEBI" id="CHEBI:83900"/>
    </ligand>
</feature>
<keyword evidence="7 12" id="KW-0436">Ligase</keyword>
<comment type="similarity">
    <text evidence="1 7">Belongs to the MurCDEF family. MurE subfamily.</text>
</comment>
<accession>A0ABQ4S0E7</accession>
<evidence type="ECO:0000256" key="2">
    <source>
        <dbReference type="ARBA" id="ARBA00022618"/>
    </source>
</evidence>
<comment type="pathway">
    <text evidence="7 8">Cell wall biogenesis; peptidoglycan biosynthesis.</text>
</comment>
<dbReference type="InterPro" id="IPR000713">
    <property type="entry name" value="Mur_ligase_N"/>
</dbReference>
<comment type="subcellular location">
    <subcellularLocation>
        <location evidence="7 8">Cytoplasm</location>
    </subcellularLocation>
</comment>
<comment type="cofactor">
    <cofactor evidence="7">
        <name>Mg(2+)</name>
        <dbReference type="ChEBI" id="CHEBI:18420"/>
    </cofactor>
</comment>
<keyword evidence="6 7" id="KW-0961">Cell wall biogenesis/degradation</keyword>
<evidence type="ECO:0000256" key="3">
    <source>
        <dbReference type="ARBA" id="ARBA00022960"/>
    </source>
</evidence>
<dbReference type="PANTHER" id="PTHR23135">
    <property type="entry name" value="MUR LIGASE FAMILY MEMBER"/>
    <property type="match status" value="1"/>
</dbReference>
<dbReference type="Gene3D" id="3.40.1390.10">
    <property type="entry name" value="MurE/MurF, N-terminal domain"/>
    <property type="match status" value="1"/>
</dbReference>
<dbReference type="InterPro" id="IPR013221">
    <property type="entry name" value="Mur_ligase_cen"/>
</dbReference>
<dbReference type="Pfam" id="PF08245">
    <property type="entry name" value="Mur_ligase_M"/>
    <property type="match status" value="1"/>
</dbReference>
<sequence>MTEPTLGDLLPEAAKTPASNRRVHGITADSRRVVSGGVFVAVPGTVVDGRTFANKAFEAGAAAIVGEGERPADLAPDAVWVAVADARRALALVAARFCGRQPDTILAVTGTSGKSSVADFVRQILQRLGRESASLGTVGIVTAKGTAYGSLTTPDPVTLHQTLARLVEEGITDLAMEASSHGIEQRRLDGVRIKAAGFTNLGRDHLDYHPTIEAYLEAKLRLFTELLPAGAPAVVNADGAYADRVTEAARRAGHEVMTTGRAGTDLTLLDARTEGFSQVLTIAAGRGGETRHLVRLPLVGAFQVENALVAAGLVMAATGTSATAPILSALEHLTGVPGRMERVGEVNGALCLVDYAHKPEALDSVLTALRPFATGRLTCVFGCGGDRDRGKRPIMGAIAAEKADLVIVTDDNPRTEDPAAIRAAILAAAPGAREIGDRADAIRTAVRGLAPGDVLVVAGKGHETGQIVGTSVLPFSDHDAVRAAIAERQT</sequence>
<dbReference type="SUPFAM" id="SSF53244">
    <property type="entry name" value="MurD-like peptide ligases, peptide-binding domain"/>
    <property type="match status" value="1"/>
</dbReference>
<keyword evidence="7" id="KW-0547">Nucleotide-binding</keyword>
<feature type="binding site" evidence="7">
    <location>
        <begin position="411"/>
        <end position="414"/>
    </location>
    <ligand>
        <name>meso-2,6-diaminopimelate</name>
        <dbReference type="ChEBI" id="CHEBI:57791"/>
    </ligand>
</feature>
<feature type="binding site" evidence="7">
    <location>
        <begin position="152"/>
        <end position="153"/>
    </location>
    <ligand>
        <name>UDP-N-acetyl-alpha-D-muramoyl-L-alanyl-D-glutamate</name>
        <dbReference type="ChEBI" id="CHEBI:83900"/>
    </ligand>
</feature>
<dbReference type="HAMAP" id="MF_00208">
    <property type="entry name" value="MurE"/>
    <property type="match status" value="1"/>
</dbReference>
<feature type="binding site" evidence="7">
    <location>
        <position position="387"/>
    </location>
    <ligand>
        <name>meso-2,6-diaminopimelate</name>
        <dbReference type="ChEBI" id="CHEBI:57791"/>
    </ligand>
</feature>
<dbReference type="Gene3D" id="3.40.1190.10">
    <property type="entry name" value="Mur-like, catalytic domain"/>
    <property type="match status" value="1"/>
</dbReference>
<feature type="binding site" evidence="7">
    <location>
        <position position="185"/>
    </location>
    <ligand>
        <name>UDP-N-acetyl-alpha-D-muramoyl-L-alanyl-D-glutamate</name>
        <dbReference type="ChEBI" id="CHEBI:83900"/>
    </ligand>
</feature>
<evidence type="ECO:0000313" key="13">
    <source>
        <dbReference type="Proteomes" id="UP001055125"/>
    </source>
</evidence>
<dbReference type="RefSeq" id="WP_238244800.1">
    <property type="nucleotide sequence ID" value="NZ_BPQP01000042.1"/>
</dbReference>
<dbReference type="Proteomes" id="UP001055125">
    <property type="component" value="Unassembled WGS sequence"/>
</dbReference>